<accession>A0A7S0KA07</accession>
<protein>
    <recommendedName>
        <fullName evidence="5">AB hydrolase-1 domain-containing protein</fullName>
    </recommendedName>
</protein>
<keyword evidence="3" id="KW-0472">Membrane</keyword>
<evidence type="ECO:0000256" key="1">
    <source>
        <dbReference type="ARBA" id="ARBA00004496"/>
    </source>
</evidence>
<keyword evidence="3" id="KW-1133">Transmembrane helix</keyword>
<dbReference type="InterPro" id="IPR029058">
    <property type="entry name" value="AB_hydrolase_fold"/>
</dbReference>
<dbReference type="AlphaFoldDB" id="A0A7S0KA07"/>
<gene>
    <name evidence="4" type="ORF">LDAN0322_LOCUS560</name>
</gene>
<dbReference type="GO" id="GO:0005737">
    <property type="term" value="C:cytoplasm"/>
    <property type="evidence" value="ECO:0007669"/>
    <property type="project" value="UniProtKB-SubCell"/>
</dbReference>
<name>A0A7S0KA07_9STRA</name>
<evidence type="ECO:0000256" key="2">
    <source>
        <dbReference type="ARBA" id="ARBA00022490"/>
    </source>
</evidence>
<reference evidence="4" key="1">
    <citation type="submission" date="2021-01" db="EMBL/GenBank/DDBJ databases">
        <authorList>
            <person name="Corre E."/>
            <person name="Pelletier E."/>
            <person name="Niang G."/>
            <person name="Scheremetjew M."/>
            <person name="Finn R."/>
            <person name="Kale V."/>
            <person name="Holt S."/>
            <person name="Cochrane G."/>
            <person name="Meng A."/>
            <person name="Brown T."/>
            <person name="Cohen L."/>
        </authorList>
    </citation>
    <scope>NUCLEOTIDE SEQUENCE</scope>
    <source>
        <strain evidence="4">B651</strain>
    </source>
</reference>
<feature type="transmembrane region" description="Helical" evidence="3">
    <location>
        <begin position="29"/>
        <end position="47"/>
    </location>
</feature>
<keyword evidence="3" id="KW-0812">Transmembrane</keyword>
<dbReference type="SUPFAM" id="SSF53474">
    <property type="entry name" value="alpha/beta-Hydrolases"/>
    <property type="match status" value="1"/>
</dbReference>
<proteinExistence type="predicted"/>
<evidence type="ECO:0008006" key="5">
    <source>
        <dbReference type="Google" id="ProtNLM"/>
    </source>
</evidence>
<dbReference type="PANTHER" id="PTHR46197:SF3">
    <property type="entry name" value="AB HYDROLASE-1 DOMAIN-CONTAINING PROTEIN"/>
    <property type="match status" value="1"/>
</dbReference>
<evidence type="ECO:0000313" key="4">
    <source>
        <dbReference type="EMBL" id="CAD8574415.1"/>
    </source>
</evidence>
<dbReference type="PANTHER" id="PTHR46197">
    <property type="entry name" value="PROTEIN ABHD14B-LIKE"/>
    <property type="match status" value="1"/>
</dbReference>
<dbReference type="EMBL" id="HBEU01000853">
    <property type="protein sequence ID" value="CAD8574415.1"/>
    <property type="molecule type" value="Transcribed_RNA"/>
</dbReference>
<keyword evidence="2" id="KW-0963">Cytoplasm</keyword>
<evidence type="ECO:0000256" key="3">
    <source>
        <dbReference type="SAM" id="Phobius"/>
    </source>
</evidence>
<sequence>MKSMNIEIQTKERLPKHESRNNNVGRVHFVKIFLAFGLSLTLGFIFFRNNDLSVVYAGEKQGVGKEDMKYDGASTHKIFDDSIYLKGKPGLLHYLYCKRVGSVSDGLEVLMLHGAAFSTKDWQTSGILEGLCDPKQQSMISSVIALDLPVSADGDMLTEVMFSLISEGVLNNRPKILVTPSASGKSMVTLAESIVSSSNPKKELENLQRFIKMWVPVASPAVKSMRADAMKLFLDNEIPIHAIYGSLDAMGSTVSKKLETYAGASVTEIYGHHPCYLDSPEEFMRLIRNDSKTF</sequence>
<comment type="subcellular location">
    <subcellularLocation>
        <location evidence="1">Cytoplasm</location>
    </subcellularLocation>
</comment>
<organism evidence="4">
    <name type="scientific">Leptocylindrus aporus</name>
    <dbReference type="NCBI Taxonomy" id="1398097"/>
    <lineage>
        <taxon>Eukaryota</taxon>
        <taxon>Sar</taxon>
        <taxon>Stramenopiles</taxon>
        <taxon>Ochrophyta</taxon>
        <taxon>Bacillariophyta</taxon>
        <taxon>Coscinodiscophyceae</taxon>
        <taxon>Chaetocerotophycidae</taxon>
        <taxon>Leptocylindrales</taxon>
        <taxon>Leptocylindraceae</taxon>
        <taxon>Leptocylindrus</taxon>
    </lineage>
</organism>